<dbReference type="Gene3D" id="3.30.540.10">
    <property type="entry name" value="Fructose-1,6-Bisphosphatase, subunit A, domain 1"/>
    <property type="match status" value="1"/>
</dbReference>
<proteinExistence type="predicted"/>
<dbReference type="GO" id="GO:0008934">
    <property type="term" value="F:inositol monophosphate 1-phosphatase activity"/>
    <property type="evidence" value="ECO:0007669"/>
    <property type="project" value="TreeGrafter"/>
</dbReference>
<organism evidence="2 3">
    <name type="scientific">Couchioplanes caeruleus</name>
    <dbReference type="NCBI Taxonomy" id="56438"/>
    <lineage>
        <taxon>Bacteria</taxon>
        <taxon>Bacillati</taxon>
        <taxon>Actinomycetota</taxon>
        <taxon>Actinomycetes</taxon>
        <taxon>Micromonosporales</taxon>
        <taxon>Micromonosporaceae</taxon>
        <taxon>Couchioplanes</taxon>
    </lineage>
</organism>
<accession>A0A3N1GVP2</accession>
<dbReference type="PANTHER" id="PTHR20854:SF4">
    <property type="entry name" value="INOSITOL-1-MONOPHOSPHATASE-RELATED"/>
    <property type="match status" value="1"/>
</dbReference>
<feature type="binding site" evidence="1">
    <location>
        <position position="84"/>
    </location>
    <ligand>
        <name>Mg(2+)</name>
        <dbReference type="ChEBI" id="CHEBI:18420"/>
        <label>1</label>
        <note>catalytic</note>
    </ligand>
</feature>
<dbReference type="AlphaFoldDB" id="A0A3N1GVP2"/>
<dbReference type="GO" id="GO:0046872">
    <property type="term" value="F:metal ion binding"/>
    <property type="evidence" value="ECO:0007669"/>
    <property type="project" value="UniProtKB-KW"/>
</dbReference>
<feature type="binding site" evidence="1">
    <location>
        <position position="67"/>
    </location>
    <ligand>
        <name>Mg(2+)</name>
        <dbReference type="ChEBI" id="CHEBI:18420"/>
        <label>1</label>
        <note>catalytic</note>
    </ligand>
</feature>
<feature type="binding site" evidence="1">
    <location>
        <position position="85"/>
    </location>
    <ligand>
        <name>Mg(2+)</name>
        <dbReference type="ChEBI" id="CHEBI:18420"/>
        <label>1</label>
        <note>catalytic</note>
    </ligand>
</feature>
<dbReference type="PRINTS" id="PR00377">
    <property type="entry name" value="IMPHPHTASES"/>
</dbReference>
<comment type="cofactor">
    <cofactor evidence="1">
        <name>Mg(2+)</name>
        <dbReference type="ChEBI" id="CHEBI:18420"/>
    </cofactor>
</comment>
<dbReference type="OrthoDB" id="9772456at2"/>
<dbReference type="EMBL" id="RJKL01000001">
    <property type="protein sequence ID" value="ROP34297.1"/>
    <property type="molecule type" value="Genomic_DNA"/>
</dbReference>
<sequence>MLNDLDLARQAAQTGAAVALRHFAALADLPRERKPDGSVVTAADRDTEAAIREVLSAARPADAVLGEEGGAVGDGRRRWIVDPIDGTAQFVAGDDRWLVLVALEVDGEIAVGAAAVPAQGTLWWASRGGGAFRSALDGTAPQRVTVAAGRPDVLDGARLGVVPAPPNYLDTDRRIAAPLAAHATTTEWDVHAPLMVASGGLDLAVQTRGQVWDFAATSLIVTEAGGAYGGVDGIRGPRAGTSLFARSPQLWERAHRALWG</sequence>
<evidence type="ECO:0000313" key="3">
    <source>
        <dbReference type="Proteomes" id="UP000271683"/>
    </source>
</evidence>
<dbReference type="Pfam" id="PF00459">
    <property type="entry name" value="Inositol_P"/>
    <property type="match status" value="1"/>
</dbReference>
<dbReference type="InterPro" id="IPR000760">
    <property type="entry name" value="Inositol_monophosphatase-like"/>
</dbReference>
<dbReference type="SUPFAM" id="SSF56655">
    <property type="entry name" value="Carbohydrate phosphatase"/>
    <property type="match status" value="1"/>
</dbReference>
<evidence type="ECO:0000256" key="1">
    <source>
        <dbReference type="PIRSR" id="PIRSR600760-2"/>
    </source>
</evidence>
<dbReference type="PANTHER" id="PTHR20854">
    <property type="entry name" value="INOSITOL MONOPHOSPHATASE"/>
    <property type="match status" value="1"/>
</dbReference>
<gene>
    <name evidence="2" type="ORF">EDD30_7377</name>
</gene>
<comment type="caution">
    <text evidence="2">The sequence shown here is derived from an EMBL/GenBank/DDBJ whole genome shotgun (WGS) entry which is preliminary data.</text>
</comment>
<name>A0A3N1GVP2_9ACTN</name>
<dbReference type="GO" id="GO:0006020">
    <property type="term" value="P:inositol metabolic process"/>
    <property type="evidence" value="ECO:0007669"/>
    <property type="project" value="TreeGrafter"/>
</dbReference>
<feature type="binding site" evidence="1">
    <location>
        <position position="82"/>
    </location>
    <ligand>
        <name>Mg(2+)</name>
        <dbReference type="ChEBI" id="CHEBI:18420"/>
        <label>1</label>
        <note>catalytic</note>
    </ligand>
</feature>
<dbReference type="GO" id="GO:0007165">
    <property type="term" value="P:signal transduction"/>
    <property type="evidence" value="ECO:0007669"/>
    <property type="project" value="TreeGrafter"/>
</dbReference>
<dbReference type="RefSeq" id="WP_084557697.1">
    <property type="nucleotide sequence ID" value="NZ_RJKL01000001.1"/>
</dbReference>
<evidence type="ECO:0000313" key="2">
    <source>
        <dbReference type="EMBL" id="ROP34297.1"/>
    </source>
</evidence>
<reference evidence="2 3" key="1">
    <citation type="submission" date="2018-11" db="EMBL/GenBank/DDBJ databases">
        <title>Sequencing the genomes of 1000 actinobacteria strains.</title>
        <authorList>
            <person name="Klenk H.-P."/>
        </authorList>
    </citation>
    <scope>NUCLEOTIDE SEQUENCE [LARGE SCALE GENOMIC DNA]</scope>
    <source>
        <strain evidence="2 3">DSM 43634</strain>
    </source>
</reference>
<dbReference type="Proteomes" id="UP000271683">
    <property type="component" value="Unassembled WGS sequence"/>
</dbReference>
<feature type="binding site" evidence="1">
    <location>
        <position position="213"/>
    </location>
    <ligand>
        <name>Mg(2+)</name>
        <dbReference type="ChEBI" id="CHEBI:18420"/>
        <label>1</label>
        <note>catalytic</note>
    </ligand>
</feature>
<protein>
    <submittedName>
        <fullName evidence="2">Histidinol-phosphatase</fullName>
    </submittedName>
</protein>
<keyword evidence="1" id="KW-0479">Metal-binding</keyword>
<keyword evidence="1" id="KW-0460">Magnesium</keyword>
<dbReference type="Gene3D" id="3.40.190.80">
    <property type="match status" value="1"/>
</dbReference>